<evidence type="ECO:0000256" key="1">
    <source>
        <dbReference type="SAM" id="MobiDB-lite"/>
    </source>
</evidence>
<reference evidence="3" key="2">
    <citation type="submission" date="2023-11" db="UniProtKB">
        <authorList>
            <consortium name="WormBaseParasite"/>
        </authorList>
    </citation>
    <scope>IDENTIFICATION</scope>
</reference>
<feature type="compositionally biased region" description="Acidic residues" evidence="1">
    <location>
        <begin position="134"/>
        <end position="162"/>
    </location>
</feature>
<dbReference type="Proteomes" id="UP000050795">
    <property type="component" value="Unassembled WGS sequence"/>
</dbReference>
<evidence type="ECO:0000313" key="2">
    <source>
        <dbReference type="Proteomes" id="UP000050795"/>
    </source>
</evidence>
<keyword evidence="2" id="KW-1185">Reference proteome</keyword>
<dbReference type="SUPFAM" id="SSF57850">
    <property type="entry name" value="RING/U-box"/>
    <property type="match status" value="1"/>
</dbReference>
<dbReference type="WBParaSite" id="TREG1_67200.2">
    <property type="protein sequence ID" value="TREG1_67200.2"/>
    <property type="gene ID" value="TREG1_67200"/>
</dbReference>
<feature type="region of interest" description="Disordered" evidence="1">
    <location>
        <begin position="134"/>
        <end position="177"/>
    </location>
</feature>
<dbReference type="SMART" id="SM00291">
    <property type="entry name" value="ZnF_ZZ"/>
    <property type="match status" value="1"/>
</dbReference>
<dbReference type="Pfam" id="PF00569">
    <property type="entry name" value="ZZ"/>
    <property type="match status" value="1"/>
</dbReference>
<reference evidence="2" key="1">
    <citation type="submission" date="2022-06" db="EMBL/GenBank/DDBJ databases">
        <authorList>
            <person name="Berger JAMES D."/>
            <person name="Berger JAMES D."/>
        </authorList>
    </citation>
    <scope>NUCLEOTIDE SEQUENCE [LARGE SCALE GENOMIC DNA]</scope>
</reference>
<proteinExistence type="predicted"/>
<evidence type="ECO:0000313" key="3">
    <source>
        <dbReference type="WBParaSite" id="TREG1_67200.2"/>
    </source>
</evidence>
<organism evidence="2 3">
    <name type="scientific">Trichobilharzia regenti</name>
    <name type="common">Nasal bird schistosome</name>
    <dbReference type="NCBI Taxonomy" id="157069"/>
    <lineage>
        <taxon>Eukaryota</taxon>
        <taxon>Metazoa</taxon>
        <taxon>Spiralia</taxon>
        <taxon>Lophotrochozoa</taxon>
        <taxon>Platyhelminthes</taxon>
        <taxon>Trematoda</taxon>
        <taxon>Digenea</taxon>
        <taxon>Strigeidida</taxon>
        <taxon>Schistosomatoidea</taxon>
        <taxon>Schistosomatidae</taxon>
        <taxon>Trichobilharzia</taxon>
    </lineage>
</organism>
<name>A0A183W7C1_TRIRE</name>
<dbReference type="Gene3D" id="3.30.60.90">
    <property type="match status" value="1"/>
</dbReference>
<dbReference type="GO" id="GO:0008270">
    <property type="term" value="F:zinc ion binding"/>
    <property type="evidence" value="ECO:0007669"/>
    <property type="project" value="InterPro"/>
</dbReference>
<accession>A0A183W7C1</accession>
<dbReference type="InterPro" id="IPR043145">
    <property type="entry name" value="Znf_ZZ_sf"/>
</dbReference>
<protein>
    <submittedName>
        <fullName evidence="3">ZZ-type domain-containing protein</fullName>
    </submittedName>
</protein>
<feature type="compositionally biased region" description="Low complexity" evidence="1">
    <location>
        <begin position="168"/>
        <end position="177"/>
    </location>
</feature>
<dbReference type="AlphaFoldDB" id="A0A183W7C1"/>
<dbReference type="InterPro" id="IPR000433">
    <property type="entry name" value="Znf_ZZ"/>
</dbReference>
<sequence>MIYDREDKTPLLFASPVFQLTETKLPSFYGGCRPENLPKDFRDRAAKAEFAKDTDYTQPEFPINLQMICSVCKTKDWQGDRYTCVICPKIVLCPNCFKNNKHSQHPVLITRRNTEFPCQVLQAVKIVAADVNVEDSEDSAVEEEEEVGEGGEEEEEEEDNDTEERWNTSTSRTSSSSVVTDVSGEVYKVLFTLREMGFQQRSSELTELIIKERGNLQTIVEKLTD</sequence>